<feature type="transmembrane region" description="Helical" evidence="1">
    <location>
        <begin position="117"/>
        <end position="135"/>
    </location>
</feature>
<feature type="transmembrane region" description="Helical" evidence="1">
    <location>
        <begin position="54"/>
        <end position="72"/>
    </location>
</feature>
<keyword evidence="3" id="KW-1185">Reference proteome</keyword>
<feature type="transmembrane region" description="Helical" evidence="1">
    <location>
        <begin position="29"/>
        <end position="48"/>
    </location>
</feature>
<keyword evidence="1" id="KW-0812">Transmembrane</keyword>
<evidence type="ECO:0000256" key="1">
    <source>
        <dbReference type="SAM" id="Phobius"/>
    </source>
</evidence>
<name>A0A9K3D8X4_9EUKA</name>
<organism evidence="2 3">
    <name type="scientific">Kipferlia bialata</name>
    <dbReference type="NCBI Taxonomy" id="797122"/>
    <lineage>
        <taxon>Eukaryota</taxon>
        <taxon>Metamonada</taxon>
        <taxon>Carpediemonas-like organisms</taxon>
        <taxon>Kipferlia</taxon>
    </lineage>
</organism>
<gene>
    <name evidence="2" type="ORF">KIPB_013179</name>
</gene>
<proteinExistence type="predicted"/>
<sequence>MSVSNVTLVVCILLYAAVTYGLTEVFRRYRLVALCFVGAALCTFPLWAENRHSLFEWVKIFSVLVPSLLFCCMRIAVFEKKAGRVWSLLRHQALLWVLYGVLALNIVEASIQDWHLGYTWNSLAGVCLVLTIPYADKYWRVETRTCGDLIVDFPLGWCFLYTTWNAAFLLGCIPDEVSL</sequence>
<dbReference type="OrthoDB" id="10623907at2759"/>
<accession>A0A9K3D8X4</accession>
<protein>
    <submittedName>
        <fullName evidence="2">Uncharacterized protein</fullName>
    </submittedName>
</protein>
<dbReference type="Proteomes" id="UP000265618">
    <property type="component" value="Unassembled WGS sequence"/>
</dbReference>
<dbReference type="EMBL" id="BDIP01006128">
    <property type="protein sequence ID" value="GIQ90397.1"/>
    <property type="molecule type" value="Genomic_DNA"/>
</dbReference>
<reference evidence="2 3" key="1">
    <citation type="journal article" date="2018" name="PLoS ONE">
        <title>The draft genome of Kipferlia bialata reveals reductive genome evolution in fornicate parasites.</title>
        <authorList>
            <person name="Tanifuji G."/>
            <person name="Takabayashi S."/>
            <person name="Kume K."/>
            <person name="Takagi M."/>
            <person name="Nakayama T."/>
            <person name="Kamikawa R."/>
            <person name="Inagaki Y."/>
            <person name="Hashimoto T."/>
        </authorList>
    </citation>
    <scope>NUCLEOTIDE SEQUENCE [LARGE SCALE GENOMIC DNA]</scope>
    <source>
        <strain evidence="2">NY0173</strain>
    </source>
</reference>
<evidence type="ECO:0000313" key="3">
    <source>
        <dbReference type="Proteomes" id="UP000265618"/>
    </source>
</evidence>
<keyword evidence="1" id="KW-0472">Membrane</keyword>
<feature type="transmembrane region" description="Helical" evidence="1">
    <location>
        <begin position="6"/>
        <end position="22"/>
    </location>
</feature>
<keyword evidence="1" id="KW-1133">Transmembrane helix</keyword>
<comment type="caution">
    <text evidence="2">The sequence shown here is derived from an EMBL/GenBank/DDBJ whole genome shotgun (WGS) entry which is preliminary data.</text>
</comment>
<dbReference type="AlphaFoldDB" id="A0A9K3D8X4"/>
<evidence type="ECO:0000313" key="2">
    <source>
        <dbReference type="EMBL" id="GIQ90397.1"/>
    </source>
</evidence>
<feature type="transmembrane region" description="Helical" evidence="1">
    <location>
        <begin position="93"/>
        <end position="111"/>
    </location>
</feature>